<gene>
    <name evidence="2" type="ORF">PoB_007156400</name>
</gene>
<evidence type="ECO:0000313" key="3">
    <source>
        <dbReference type="Proteomes" id="UP000735302"/>
    </source>
</evidence>
<dbReference type="EMBL" id="BLXT01007988">
    <property type="protein sequence ID" value="GFO45059.1"/>
    <property type="molecule type" value="Genomic_DNA"/>
</dbReference>
<accession>A0AAV4DM33</accession>
<proteinExistence type="predicted"/>
<keyword evidence="3" id="KW-1185">Reference proteome</keyword>
<dbReference type="AlphaFoldDB" id="A0AAV4DM33"/>
<protein>
    <submittedName>
        <fullName evidence="2">Uncharacterized protein</fullName>
    </submittedName>
</protein>
<sequence length="114" mass="12630">MCKKEKLGLVETPLWHKYKEKGGRHVDTDIAQQRIRRKGLTKKVHSAYAKLFWASVVNKFGLLYKASPQQGDLRLLGPPPGRGAHGGAGTRDRRIPACLRADSLSTMPPMSPVV</sequence>
<comment type="caution">
    <text evidence="2">The sequence shown here is derived from an EMBL/GenBank/DDBJ whole genome shotgun (WGS) entry which is preliminary data.</text>
</comment>
<name>A0AAV4DM33_9GAST</name>
<reference evidence="2 3" key="1">
    <citation type="journal article" date="2021" name="Elife">
        <title>Chloroplast acquisition without the gene transfer in kleptoplastic sea slugs, Plakobranchus ocellatus.</title>
        <authorList>
            <person name="Maeda T."/>
            <person name="Takahashi S."/>
            <person name="Yoshida T."/>
            <person name="Shimamura S."/>
            <person name="Takaki Y."/>
            <person name="Nagai Y."/>
            <person name="Toyoda A."/>
            <person name="Suzuki Y."/>
            <person name="Arimoto A."/>
            <person name="Ishii H."/>
            <person name="Satoh N."/>
            <person name="Nishiyama T."/>
            <person name="Hasebe M."/>
            <person name="Maruyama T."/>
            <person name="Minagawa J."/>
            <person name="Obokata J."/>
            <person name="Shigenobu S."/>
        </authorList>
    </citation>
    <scope>NUCLEOTIDE SEQUENCE [LARGE SCALE GENOMIC DNA]</scope>
</reference>
<evidence type="ECO:0000256" key="1">
    <source>
        <dbReference type="SAM" id="MobiDB-lite"/>
    </source>
</evidence>
<dbReference type="Proteomes" id="UP000735302">
    <property type="component" value="Unassembled WGS sequence"/>
</dbReference>
<feature type="region of interest" description="Disordered" evidence="1">
    <location>
        <begin position="73"/>
        <end position="92"/>
    </location>
</feature>
<evidence type="ECO:0000313" key="2">
    <source>
        <dbReference type="EMBL" id="GFO45059.1"/>
    </source>
</evidence>
<organism evidence="2 3">
    <name type="scientific">Plakobranchus ocellatus</name>
    <dbReference type="NCBI Taxonomy" id="259542"/>
    <lineage>
        <taxon>Eukaryota</taxon>
        <taxon>Metazoa</taxon>
        <taxon>Spiralia</taxon>
        <taxon>Lophotrochozoa</taxon>
        <taxon>Mollusca</taxon>
        <taxon>Gastropoda</taxon>
        <taxon>Heterobranchia</taxon>
        <taxon>Euthyneura</taxon>
        <taxon>Panpulmonata</taxon>
        <taxon>Sacoglossa</taxon>
        <taxon>Placobranchoidea</taxon>
        <taxon>Plakobranchidae</taxon>
        <taxon>Plakobranchus</taxon>
    </lineage>
</organism>